<dbReference type="CDD" id="cd00033">
    <property type="entry name" value="CCP"/>
    <property type="match status" value="2"/>
</dbReference>
<dbReference type="InterPro" id="IPR035976">
    <property type="entry name" value="Sushi/SCR/CCP_sf"/>
</dbReference>
<dbReference type="SMART" id="SM00032">
    <property type="entry name" value="CCP"/>
    <property type="match status" value="2"/>
</dbReference>
<evidence type="ECO:0000313" key="3">
    <source>
        <dbReference type="Proteomes" id="UP000887577"/>
    </source>
</evidence>
<dbReference type="AlphaFoldDB" id="A0A914YN58"/>
<dbReference type="GO" id="GO:0006508">
    <property type="term" value="P:proteolysis"/>
    <property type="evidence" value="ECO:0007669"/>
    <property type="project" value="TreeGrafter"/>
</dbReference>
<accession>A0A914YN58</accession>
<proteinExistence type="predicted"/>
<keyword evidence="3" id="KW-1185">Reference proteome</keyword>
<dbReference type="GO" id="GO:0004222">
    <property type="term" value="F:metalloendopeptidase activity"/>
    <property type="evidence" value="ECO:0007669"/>
    <property type="project" value="TreeGrafter"/>
</dbReference>
<feature type="domain" description="Sushi" evidence="2">
    <location>
        <begin position="128"/>
        <end position="185"/>
    </location>
</feature>
<keyword evidence="1" id="KW-1015">Disulfide bond</keyword>
<dbReference type="PANTHER" id="PTHR46130">
    <property type="entry name" value="LAMGL DOMAIN-CONTAINING PROTEIN"/>
    <property type="match status" value="1"/>
</dbReference>
<protein>
    <submittedName>
        <fullName evidence="4">Sushi domain-containing protein</fullName>
    </submittedName>
</protein>
<dbReference type="PANTHER" id="PTHR46130:SF3">
    <property type="entry name" value="CHROMOSOME UNDETERMINED SCAFFOLD_33, WHOLE GENOME SHOTGUN SEQUENCE"/>
    <property type="match status" value="1"/>
</dbReference>
<sequence length="475" mass="52905">MKAEFPEIFATHLIITTDSKKNFSDNEMDLINFKISGVFEDDTILDFDELTANCSETPLTLTLLPYITKFDKLLRLRAIVLKDIISDTLMVTSMKLLIDSSMDLCSDGEWHEYISKSSPLSFCQPIICEWPKLLFGEIECPKGTEIGQNCSIKCDTNSVFIGDKKKFPTIQCLENGEWTSMEGFCLPICNIEDAVASRNISKENINCRSEIAFPGDRRFNSTILAINSMCRAMCKKNHRAADSELSKVKLSCGTHGAWLGPSCTLAKCPSPKLVYTGLYNCTDGFNVGSECTYTCPGQQIKKSRCLSSGSWSIRYPCTVPQKLVCSVPPSSNDIIYHCSNKLFAGQSCTTKCSAPGYDVVKEAKQQLNSGQTLMHFSPVSTISCTASTKLFPNPETLKCVRTCNMDLIGDGWCDFQNNRGYCNFDGGDCCSSTSRSGKVRYMFPSLCTNAFCQCLDPNSNENYYRYQTINSTFKR</sequence>
<dbReference type="InterPro" id="IPR043543">
    <property type="entry name" value="PAPPA/PAPPA2"/>
</dbReference>
<evidence type="ECO:0000259" key="2">
    <source>
        <dbReference type="SMART" id="SM00032"/>
    </source>
</evidence>
<dbReference type="Pfam" id="PF00084">
    <property type="entry name" value="Sushi"/>
    <property type="match status" value="1"/>
</dbReference>
<name>A0A914YN58_9BILA</name>
<dbReference type="GO" id="GO:0005615">
    <property type="term" value="C:extracellular space"/>
    <property type="evidence" value="ECO:0007669"/>
    <property type="project" value="TreeGrafter"/>
</dbReference>
<dbReference type="GO" id="GO:0007166">
    <property type="term" value="P:cell surface receptor signaling pathway"/>
    <property type="evidence" value="ECO:0007669"/>
    <property type="project" value="TreeGrafter"/>
</dbReference>
<organism evidence="3 4">
    <name type="scientific">Panagrolaimus superbus</name>
    <dbReference type="NCBI Taxonomy" id="310955"/>
    <lineage>
        <taxon>Eukaryota</taxon>
        <taxon>Metazoa</taxon>
        <taxon>Ecdysozoa</taxon>
        <taxon>Nematoda</taxon>
        <taxon>Chromadorea</taxon>
        <taxon>Rhabditida</taxon>
        <taxon>Tylenchina</taxon>
        <taxon>Panagrolaimomorpha</taxon>
        <taxon>Panagrolaimoidea</taxon>
        <taxon>Panagrolaimidae</taxon>
        <taxon>Panagrolaimus</taxon>
    </lineage>
</organism>
<dbReference type="Gene3D" id="2.10.70.10">
    <property type="entry name" value="Complement Module, domain 1"/>
    <property type="match status" value="1"/>
</dbReference>
<evidence type="ECO:0000256" key="1">
    <source>
        <dbReference type="ARBA" id="ARBA00023157"/>
    </source>
</evidence>
<reference evidence="4" key="1">
    <citation type="submission" date="2022-11" db="UniProtKB">
        <authorList>
            <consortium name="WormBaseParasite"/>
        </authorList>
    </citation>
    <scope>IDENTIFICATION</scope>
</reference>
<dbReference type="InterPro" id="IPR000436">
    <property type="entry name" value="Sushi_SCR_CCP_dom"/>
</dbReference>
<dbReference type="Proteomes" id="UP000887577">
    <property type="component" value="Unplaced"/>
</dbReference>
<dbReference type="SUPFAM" id="SSF57535">
    <property type="entry name" value="Complement control module/SCR domain"/>
    <property type="match status" value="2"/>
</dbReference>
<dbReference type="WBParaSite" id="PSU_v2.g20835.t1">
    <property type="protein sequence ID" value="PSU_v2.g20835.t1"/>
    <property type="gene ID" value="PSU_v2.g20835"/>
</dbReference>
<feature type="domain" description="Sushi" evidence="2">
    <location>
        <begin position="268"/>
        <end position="317"/>
    </location>
</feature>
<evidence type="ECO:0000313" key="4">
    <source>
        <dbReference type="WBParaSite" id="PSU_v2.g20835.t1"/>
    </source>
</evidence>